<dbReference type="Proteomes" id="UP000652761">
    <property type="component" value="Unassembled WGS sequence"/>
</dbReference>
<keyword evidence="2" id="KW-1185">Reference proteome</keyword>
<dbReference type="EMBL" id="NMUH01008069">
    <property type="protein sequence ID" value="MQM18264.1"/>
    <property type="molecule type" value="Genomic_DNA"/>
</dbReference>
<sequence>MSFLIVVVCTPELDDITGSDRIQEGCFLGLLQLDLAIALLPSFDIHQQFEILSLPNFVENSGFEFDIDFVVLAQFGIESPSCFGVGSFYHPN</sequence>
<name>A0A843XFH4_COLES</name>
<organism evidence="1 2">
    <name type="scientific">Colocasia esculenta</name>
    <name type="common">Wild taro</name>
    <name type="synonym">Arum esculentum</name>
    <dbReference type="NCBI Taxonomy" id="4460"/>
    <lineage>
        <taxon>Eukaryota</taxon>
        <taxon>Viridiplantae</taxon>
        <taxon>Streptophyta</taxon>
        <taxon>Embryophyta</taxon>
        <taxon>Tracheophyta</taxon>
        <taxon>Spermatophyta</taxon>
        <taxon>Magnoliopsida</taxon>
        <taxon>Liliopsida</taxon>
        <taxon>Araceae</taxon>
        <taxon>Aroideae</taxon>
        <taxon>Colocasieae</taxon>
        <taxon>Colocasia</taxon>
    </lineage>
</organism>
<proteinExistence type="predicted"/>
<accession>A0A843XFH4</accession>
<reference evidence="1" key="1">
    <citation type="submission" date="2017-07" db="EMBL/GenBank/DDBJ databases">
        <title>Taro Niue Genome Assembly and Annotation.</title>
        <authorList>
            <person name="Atibalentja N."/>
            <person name="Keating K."/>
            <person name="Fields C.J."/>
        </authorList>
    </citation>
    <scope>NUCLEOTIDE SEQUENCE</scope>
    <source>
        <strain evidence="1">Niue_2</strain>
        <tissue evidence="1">Leaf</tissue>
    </source>
</reference>
<evidence type="ECO:0000313" key="1">
    <source>
        <dbReference type="EMBL" id="MQM18264.1"/>
    </source>
</evidence>
<evidence type="ECO:0000313" key="2">
    <source>
        <dbReference type="Proteomes" id="UP000652761"/>
    </source>
</evidence>
<gene>
    <name evidence="1" type="ORF">Taro_051253</name>
</gene>
<protein>
    <submittedName>
        <fullName evidence="1">Uncharacterized protein</fullName>
    </submittedName>
</protein>
<dbReference type="AlphaFoldDB" id="A0A843XFH4"/>
<comment type="caution">
    <text evidence="1">The sequence shown here is derived from an EMBL/GenBank/DDBJ whole genome shotgun (WGS) entry which is preliminary data.</text>
</comment>